<dbReference type="Proteomes" id="UP000516314">
    <property type="component" value="Chromosome 4"/>
</dbReference>
<evidence type="ECO:0000313" key="1">
    <source>
        <dbReference type="EMBL" id="CAD5326864.1"/>
    </source>
</evidence>
<accession>A0A7G2EVE6</accession>
<proteinExistence type="predicted"/>
<dbReference type="AlphaFoldDB" id="A0A7G2EVE6"/>
<protein>
    <submittedName>
        <fullName evidence="1">(thale cress) hypothetical protein</fullName>
    </submittedName>
</protein>
<reference evidence="1 2" key="1">
    <citation type="submission" date="2020-09" db="EMBL/GenBank/DDBJ databases">
        <authorList>
            <person name="Ashkenazy H."/>
        </authorList>
    </citation>
    <scope>NUCLEOTIDE SEQUENCE [LARGE SCALE GENOMIC DNA]</scope>
    <source>
        <strain evidence="2">cv. Cdm-0</strain>
    </source>
</reference>
<evidence type="ECO:0000313" key="2">
    <source>
        <dbReference type="Proteomes" id="UP000516314"/>
    </source>
</evidence>
<gene>
    <name evidence="1" type="ORF">AT9943_LOCUS14601</name>
</gene>
<dbReference type="EMBL" id="LR881469">
    <property type="protein sequence ID" value="CAD5326864.1"/>
    <property type="molecule type" value="Genomic_DNA"/>
</dbReference>
<organism evidence="1 2">
    <name type="scientific">Arabidopsis thaliana</name>
    <name type="common">Mouse-ear cress</name>
    <dbReference type="NCBI Taxonomy" id="3702"/>
    <lineage>
        <taxon>Eukaryota</taxon>
        <taxon>Viridiplantae</taxon>
        <taxon>Streptophyta</taxon>
        <taxon>Embryophyta</taxon>
        <taxon>Tracheophyta</taxon>
        <taxon>Spermatophyta</taxon>
        <taxon>Magnoliopsida</taxon>
        <taxon>eudicotyledons</taxon>
        <taxon>Gunneridae</taxon>
        <taxon>Pentapetalae</taxon>
        <taxon>rosids</taxon>
        <taxon>malvids</taxon>
        <taxon>Brassicales</taxon>
        <taxon>Brassicaceae</taxon>
        <taxon>Camelineae</taxon>
        <taxon>Arabidopsis</taxon>
    </lineage>
</organism>
<name>A0A7G2EVE6_ARATH</name>
<sequence length="34" mass="3924">MLSQQSTYSSDIFEDSEISKCLWTSRLITAIIEK</sequence>